<organism evidence="8 9">
    <name type="scientific">Proteiniclasticum sediminis</name>
    <dbReference type="NCBI Taxonomy" id="2804028"/>
    <lineage>
        <taxon>Bacteria</taxon>
        <taxon>Bacillati</taxon>
        <taxon>Bacillota</taxon>
        <taxon>Clostridia</taxon>
        <taxon>Eubacteriales</taxon>
        <taxon>Clostridiaceae</taxon>
        <taxon>Proteiniclasticum</taxon>
    </lineage>
</organism>
<keyword evidence="7" id="KW-1005">Bacterial flagellum biogenesis</keyword>
<dbReference type="Gene3D" id="3.40.30.60">
    <property type="entry name" value="FHIPEP family, domain 1"/>
    <property type="match status" value="1"/>
</dbReference>
<reference evidence="8" key="1">
    <citation type="submission" date="2021-04" db="EMBL/GenBank/DDBJ databases">
        <title>Proteiniclasticum sedimins sp. nov., an obligate anaerobic bacterium isolated from anaerobic sludge.</title>
        <authorList>
            <person name="Liu J."/>
        </authorList>
    </citation>
    <scope>NUCLEOTIDE SEQUENCE</scope>
    <source>
        <strain evidence="8">BAD-10</strain>
    </source>
</reference>
<dbReference type="InterPro" id="IPR042196">
    <property type="entry name" value="FHIPEP_4"/>
</dbReference>
<dbReference type="GO" id="GO:0044780">
    <property type="term" value="P:bacterial-type flagellum assembly"/>
    <property type="evidence" value="ECO:0007669"/>
    <property type="project" value="InterPro"/>
</dbReference>
<dbReference type="EMBL" id="JAGSCS010000006">
    <property type="protein sequence ID" value="MBR0575945.1"/>
    <property type="molecule type" value="Genomic_DNA"/>
</dbReference>
<dbReference type="InterPro" id="IPR001712">
    <property type="entry name" value="T3SS_FHIPEP"/>
</dbReference>
<protein>
    <recommendedName>
        <fullName evidence="7">Flagellar biosynthesis protein FlhA</fullName>
    </recommendedName>
</protein>
<keyword evidence="5 7" id="KW-1133">Transmembrane helix</keyword>
<comment type="subcellular location">
    <subcellularLocation>
        <location evidence="1 7">Cell membrane</location>
        <topology evidence="1 7">Multi-pass membrane protein</topology>
    </subcellularLocation>
</comment>
<name>A0A941CNH4_9CLOT</name>
<dbReference type="Gene3D" id="3.40.50.12790">
    <property type="entry name" value="FHIPEP family, domain 4"/>
    <property type="match status" value="1"/>
</dbReference>
<keyword evidence="4 7" id="KW-0812">Transmembrane</keyword>
<dbReference type="GO" id="GO:0005886">
    <property type="term" value="C:plasma membrane"/>
    <property type="evidence" value="ECO:0007669"/>
    <property type="project" value="UniProtKB-SubCell"/>
</dbReference>
<dbReference type="InterPro" id="IPR025505">
    <property type="entry name" value="FHIPEP_CS"/>
</dbReference>
<dbReference type="InterPro" id="IPR042193">
    <property type="entry name" value="FHIPEP_3"/>
</dbReference>
<keyword evidence="9" id="KW-1185">Reference proteome</keyword>
<keyword evidence="8" id="KW-0282">Flagellum</keyword>
<keyword evidence="7" id="KW-0813">Transport</keyword>
<dbReference type="PIRSF" id="PIRSF005419">
    <property type="entry name" value="FlhA"/>
    <property type="match status" value="1"/>
</dbReference>
<accession>A0A941CNH4</accession>
<dbReference type="PRINTS" id="PR00949">
    <property type="entry name" value="TYPE3IMAPROT"/>
</dbReference>
<keyword evidence="7" id="KW-0653">Protein transport</keyword>
<evidence type="ECO:0000256" key="1">
    <source>
        <dbReference type="ARBA" id="ARBA00004651"/>
    </source>
</evidence>
<gene>
    <name evidence="7 8" type="primary">flhA</name>
    <name evidence="8" type="ORF">KCG48_06280</name>
</gene>
<keyword evidence="8" id="KW-0969">Cilium</keyword>
<keyword evidence="7" id="KW-1006">Bacterial flagellum protein export</keyword>
<comment type="caution">
    <text evidence="7">Lacks conserved residue(s) required for the propagation of feature annotation.</text>
</comment>
<keyword evidence="8" id="KW-0966">Cell projection</keyword>
<dbReference type="InterPro" id="IPR042194">
    <property type="entry name" value="FHIPEP_1"/>
</dbReference>
<sequence length="690" mass="75714">MPSFLNKTLKNLNQYADMLIAFAVVGIIALMILPMPSFLLDLLLTLNLTLSIMILLMTLFTKHVLEFSVFPTLLLVMTMFRLGLNISSTRLILSEGDAGEVINAFATFVTGNNYVVGAVIFVIITLVQMVVVTNGAGRVSEVAARFTLDAMPGKQMAIDADLNSGLIPEDVAKKRRQDLQRESDFYGTMDGASKFVKGDAIAGILITLINLIGGVIIFSLQGEITILEAVEKFGKLTIGDGMVSQIPSLIISVASGIIVTRSGNDKSFGETFSSEFFATWKVMMISGVVILAMGLIPAFPTLPFLFFAVLLEGAGYLIYENDKAEKRQNESRAERQKTAKTKESEEAFPSYLVEPLSLEIGYGLIPLVDEGSESSLVGHITSIRKQCAAEMGILVSPIRIRDNLQLAPHQYVMKIKGNPVAQGDIQVNRFLVIDPGTSDFPLEGIPTKEPAFGLDALWIDPKDKERAELHGYTLVEPVTVLVTHLKELIKKHSHELLGRQETKELIDHLKDRYSVIVDELIPGILPLGEVQKVLQNLLKENVPITDLVTILETLADHAVTMKDTEVLTEHVRHALSRTIVKDYLDAEGELKVITVDAQLEDLLGSNIHRSIAGSIPVLEPEMITRIFGNIRRAMDEAMMKGHQAVILASPKIRTALKNLLSMSFAGTAVLSLNEVPSDVNIEVVGMVEFR</sequence>
<dbReference type="RefSeq" id="WP_211800644.1">
    <property type="nucleotide sequence ID" value="NZ_JAGSCS010000006.1"/>
</dbReference>
<dbReference type="Gene3D" id="1.10.8.540">
    <property type="entry name" value="FHIPEP family, domain 3"/>
    <property type="match status" value="1"/>
</dbReference>
<dbReference type="PANTHER" id="PTHR30161">
    <property type="entry name" value="FLAGELLAR EXPORT PROTEIN, MEMBRANE FLHA SUBUNIT-RELATED"/>
    <property type="match status" value="1"/>
</dbReference>
<dbReference type="NCBIfam" id="TIGR01398">
    <property type="entry name" value="FlhA"/>
    <property type="match status" value="1"/>
</dbReference>
<comment type="caution">
    <text evidence="8">The sequence shown here is derived from an EMBL/GenBank/DDBJ whole genome shotgun (WGS) entry which is preliminary data.</text>
</comment>
<feature type="transmembrane region" description="Helical" evidence="7">
    <location>
        <begin position="72"/>
        <end position="93"/>
    </location>
</feature>
<dbReference type="PANTHER" id="PTHR30161:SF1">
    <property type="entry name" value="FLAGELLAR BIOSYNTHESIS PROTEIN FLHA-RELATED"/>
    <property type="match status" value="1"/>
</dbReference>
<dbReference type="InterPro" id="IPR006301">
    <property type="entry name" value="FlhA"/>
</dbReference>
<evidence type="ECO:0000313" key="9">
    <source>
        <dbReference type="Proteomes" id="UP000675379"/>
    </source>
</evidence>
<dbReference type="AlphaFoldDB" id="A0A941CNH4"/>
<dbReference type="GO" id="GO:0009306">
    <property type="term" value="P:protein secretion"/>
    <property type="evidence" value="ECO:0007669"/>
    <property type="project" value="InterPro"/>
</dbReference>
<feature type="transmembrane region" description="Helical" evidence="7">
    <location>
        <begin position="113"/>
        <end position="132"/>
    </location>
</feature>
<proteinExistence type="inferred from homology"/>
<comment type="similarity">
    <text evidence="2 7">Belongs to the FHIPEP (flagella/HR/invasion proteins export pore) family.</text>
</comment>
<feature type="transmembrane region" description="Helical" evidence="7">
    <location>
        <begin position="12"/>
        <end position="32"/>
    </location>
</feature>
<keyword evidence="6 7" id="KW-0472">Membrane</keyword>
<feature type="transmembrane region" description="Helical" evidence="7">
    <location>
        <begin position="200"/>
        <end position="222"/>
    </location>
</feature>
<evidence type="ECO:0000256" key="4">
    <source>
        <dbReference type="ARBA" id="ARBA00022692"/>
    </source>
</evidence>
<feature type="transmembrane region" description="Helical" evidence="7">
    <location>
        <begin position="242"/>
        <end position="264"/>
    </location>
</feature>
<evidence type="ECO:0000256" key="6">
    <source>
        <dbReference type="ARBA" id="ARBA00023136"/>
    </source>
</evidence>
<keyword evidence="3 7" id="KW-1003">Cell membrane</keyword>
<comment type="function">
    <text evidence="7">Required for formation of the rod structure of the flagellar apparatus. Together with FliI and FliH, may constitute the export apparatus of flagellin.</text>
</comment>
<evidence type="ECO:0000313" key="8">
    <source>
        <dbReference type="EMBL" id="MBR0575945.1"/>
    </source>
</evidence>
<dbReference type="PROSITE" id="PS00994">
    <property type="entry name" value="FHIPEP"/>
    <property type="match status" value="1"/>
</dbReference>
<evidence type="ECO:0000256" key="5">
    <source>
        <dbReference type="ARBA" id="ARBA00022989"/>
    </source>
</evidence>
<dbReference type="Proteomes" id="UP000675379">
    <property type="component" value="Unassembled WGS sequence"/>
</dbReference>
<feature type="transmembrane region" description="Helical" evidence="7">
    <location>
        <begin position="38"/>
        <end position="60"/>
    </location>
</feature>
<evidence type="ECO:0000256" key="3">
    <source>
        <dbReference type="ARBA" id="ARBA00022475"/>
    </source>
</evidence>
<dbReference type="Pfam" id="PF00771">
    <property type="entry name" value="FHIPEP"/>
    <property type="match status" value="1"/>
</dbReference>
<evidence type="ECO:0000256" key="7">
    <source>
        <dbReference type="RuleBase" id="RU364093"/>
    </source>
</evidence>
<evidence type="ECO:0000256" key="2">
    <source>
        <dbReference type="ARBA" id="ARBA00008835"/>
    </source>
</evidence>